<keyword evidence="3" id="KW-1185">Reference proteome</keyword>
<feature type="region of interest" description="Disordered" evidence="1">
    <location>
        <begin position="1"/>
        <end position="67"/>
    </location>
</feature>
<feature type="compositionally biased region" description="Basic and acidic residues" evidence="1">
    <location>
        <begin position="21"/>
        <end position="32"/>
    </location>
</feature>
<comment type="caution">
    <text evidence="2">The sequence shown here is derived from an EMBL/GenBank/DDBJ whole genome shotgun (WGS) entry which is preliminary data.</text>
</comment>
<reference evidence="2 3" key="1">
    <citation type="submission" date="2019-11" db="EMBL/GenBank/DDBJ databases">
        <title>Whole genome sequence of Oryza granulata.</title>
        <authorList>
            <person name="Li W."/>
        </authorList>
    </citation>
    <scope>NUCLEOTIDE SEQUENCE [LARGE SCALE GENOMIC DNA]</scope>
    <source>
        <strain evidence="3">cv. Menghai</strain>
        <tissue evidence="2">Leaf</tissue>
    </source>
</reference>
<name>A0A6G1D9W4_9ORYZ</name>
<dbReference type="EMBL" id="SPHZ02000007">
    <property type="protein sequence ID" value="KAF0909227.1"/>
    <property type="molecule type" value="Genomic_DNA"/>
</dbReference>
<dbReference type="Proteomes" id="UP000479710">
    <property type="component" value="Unassembled WGS sequence"/>
</dbReference>
<evidence type="ECO:0000313" key="3">
    <source>
        <dbReference type="Proteomes" id="UP000479710"/>
    </source>
</evidence>
<protein>
    <submittedName>
        <fullName evidence="2">Uncharacterized protein</fullName>
    </submittedName>
</protein>
<dbReference type="AlphaFoldDB" id="A0A6G1D9W4"/>
<accession>A0A6G1D9W4</accession>
<evidence type="ECO:0000313" key="2">
    <source>
        <dbReference type="EMBL" id="KAF0909227.1"/>
    </source>
</evidence>
<organism evidence="2 3">
    <name type="scientific">Oryza meyeriana var. granulata</name>
    <dbReference type="NCBI Taxonomy" id="110450"/>
    <lineage>
        <taxon>Eukaryota</taxon>
        <taxon>Viridiplantae</taxon>
        <taxon>Streptophyta</taxon>
        <taxon>Embryophyta</taxon>
        <taxon>Tracheophyta</taxon>
        <taxon>Spermatophyta</taxon>
        <taxon>Magnoliopsida</taxon>
        <taxon>Liliopsida</taxon>
        <taxon>Poales</taxon>
        <taxon>Poaceae</taxon>
        <taxon>BOP clade</taxon>
        <taxon>Oryzoideae</taxon>
        <taxon>Oryzeae</taxon>
        <taxon>Oryzinae</taxon>
        <taxon>Oryza</taxon>
        <taxon>Oryza meyeriana</taxon>
    </lineage>
</organism>
<gene>
    <name evidence="2" type="ORF">E2562_032625</name>
</gene>
<proteinExistence type="predicted"/>
<evidence type="ECO:0000256" key="1">
    <source>
        <dbReference type="SAM" id="MobiDB-lite"/>
    </source>
</evidence>
<sequence length="67" mass="6640">MARCGEGEAETGQGAGGPNDDEGRLGDGDSPERGGGTAGLAMQRRRRGLAAGPRNDDKDGKSGGILG</sequence>